<evidence type="ECO:0000313" key="1">
    <source>
        <dbReference type="EMBL" id="MXU90701.1"/>
    </source>
</evidence>
<organism evidence="1">
    <name type="scientific">Ixodes ricinus</name>
    <name type="common">Common tick</name>
    <name type="synonym">Acarus ricinus</name>
    <dbReference type="NCBI Taxonomy" id="34613"/>
    <lineage>
        <taxon>Eukaryota</taxon>
        <taxon>Metazoa</taxon>
        <taxon>Ecdysozoa</taxon>
        <taxon>Arthropoda</taxon>
        <taxon>Chelicerata</taxon>
        <taxon>Arachnida</taxon>
        <taxon>Acari</taxon>
        <taxon>Parasitiformes</taxon>
        <taxon>Ixodida</taxon>
        <taxon>Ixodoidea</taxon>
        <taxon>Ixodidae</taxon>
        <taxon>Ixodinae</taxon>
        <taxon>Ixodes</taxon>
    </lineage>
</organism>
<sequence>MALTHSPPSRTHGPHTLTALTPLTALIPFTALTPLTHSYPSHTHYPYKLMALTTHGSHATQARFRQGNYVQQLDIATPATPLLPAAICHHHHEILFFLHYLDTLLCAINVFYAFKSR</sequence>
<protein>
    <submittedName>
        <fullName evidence="1">Putative secreted protein</fullName>
    </submittedName>
</protein>
<dbReference type="EMBL" id="GIFC01008618">
    <property type="protein sequence ID" value="MXU90701.1"/>
    <property type="molecule type" value="Transcribed_RNA"/>
</dbReference>
<reference evidence="1" key="1">
    <citation type="submission" date="2019-12" db="EMBL/GenBank/DDBJ databases">
        <title>An insight into the sialome of adult female Ixodes ricinus ticks feeding for 6 days.</title>
        <authorList>
            <person name="Perner J."/>
            <person name="Ribeiro J.M.C."/>
        </authorList>
    </citation>
    <scope>NUCLEOTIDE SEQUENCE</scope>
    <source>
        <strain evidence="1">Semi-engorged</strain>
        <tissue evidence="1">Salivary glands</tissue>
    </source>
</reference>
<name>A0A6B0UMC1_IXORI</name>
<proteinExistence type="predicted"/>
<dbReference type="AlphaFoldDB" id="A0A6B0UMC1"/>
<accession>A0A6B0UMC1</accession>